<dbReference type="InterPro" id="IPR051415">
    <property type="entry name" value="LAAT-1"/>
</dbReference>
<proteinExistence type="predicted"/>
<accession>A0A397SSQ3</accession>
<dbReference type="PANTHER" id="PTHR16201">
    <property type="entry name" value="SEVEN TRANSMEMBRANE PROTEIN 1-RELATED"/>
    <property type="match status" value="1"/>
</dbReference>
<gene>
    <name evidence="6" type="ORF">C1645_778312</name>
</gene>
<dbReference type="Pfam" id="PF04193">
    <property type="entry name" value="PQ-loop"/>
    <property type="match status" value="2"/>
</dbReference>
<comment type="caution">
    <text evidence="6">The sequence shown here is derived from an EMBL/GenBank/DDBJ whole genome shotgun (WGS) entry which is preliminary data.</text>
</comment>
<dbReference type="Gene3D" id="1.20.1280.290">
    <property type="match status" value="2"/>
</dbReference>
<keyword evidence="3 5" id="KW-1133">Transmembrane helix</keyword>
<dbReference type="PANTHER" id="PTHR16201:SF37">
    <property type="entry name" value="PQ-LOOP REPEAT-CONTAINING PROTEIN"/>
    <property type="match status" value="1"/>
</dbReference>
<name>A0A397SSQ3_9GLOM</name>
<feature type="transmembrane region" description="Helical" evidence="5">
    <location>
        <begin position="76"/>
        <end position="94"/>
    </location>
</feature>
<protein>
    <submittedName>
        <fullName evidence="6">PQ loop repeat-domain-containing protein</fullName>
    </submittedName>
</protein>
<dbReference type="GO" id="GO:0016020">
    <property type="term" value="C:membrane"/>
    <property type="evidence" value="ECO:0007669"/>
    <property type="project" value="UniProtKB-SubCell"/>
</dbReference>
<evidence type="ECO:0000256" key="1">
    <source>
        <dbReference type="ARBA" id="ARBA00004141"/>
    </source>
</evidence>
<keyword evidence="2 5" id="KW-0812">Transmembrane</keyword>
<feature type="transmembrane region" description="Helical" evidence="5">
    <location>
        <begin position="12"/>
        <end position="29"/>
    </location>
</feature>
<comment type="subcellular location">
    <subcellularLocation>
        <location evidence="1">Membrane</location>
        <topology evidence="1">Multi-pass membrane protein</topology>
    </subcellularLocation>
</comment>
<dbReference type="OrthoDB" id="407617at2759"/>
<sequence length="199" mass="22702">MKQVIPNYFNILENVFGMIGTVLWSFQLIPQAHKNWRTKSTRGLARTMFLLWTLASVFFGIYAIILNLSIPLLIQPQLFAIIALFVYIQCFYYDSSKFKNNKIKSGILFVIISVLLTGVEVGAVYGIRYANSKDINWPETIIGIIPVVLLIIGFVPQYIEIFQAKRVIGISLIFMALDMSGALFSVLSLSKFFVHFHFF</sequence>
<reference evidence="6 7" key="1">
    <citation type="submission" date="2018-06" db="EMBL/GenBank/DDBJ databases">
        <title>Comparative genomics reveals the genomic features of Rhizophagus irregularis, R. cerebriforme, R. diaphanum and Gigaspora rosea, and their symbiotic lifestyle signature.</title>
        <authorList>
            <person name="Morin E."/>
            <person name="San Clemente H."/>
            <person name="Chen E.C.H."/>
            <person name="De La Providencia I."/>
            <person name="Hainaut M."/>
            <person name="Kuo A."/>
            <person name="Kohler A."/>
            <person name="Murat C."/>
            <person name="Tang N."/>
            <person name="Roy S."/>
            <person name="Loubradou J."/>
            <person name="Henrissat B."/>
            <person name="Grigoriev I.V."/>
            <person name="Corradi N."/>
            <person name="Roux C."/>
            <person name="Martin F.M."/>
        </authorList>
    </citation>
    <scope>NUCLEOTIDE SEQUENCE [LARGE SCALE GENOMIC DNA]</scope>
    <source>
        <strain evidence="6 7">DAOM 227022</strain>
    </source>
</reference>
<dbReference type="AlphaFoldDB" id="A0A397SSQ3"/>
<dbReference type="EMBL" id="QKYT01000332">
    <property type="protein sequence ID" value="RIA86977.1"/>
    <property type="molecule type" value="Genomic_DNA"/>
</dbReference>
<evidence type="ECO:0000256" key="5">
    <source>
        <dbReference type="SAM" id="Phobius"/>
    </source>
</evidence>
<evidence type="ECO:0000256" key="2">
    <source>
        <dbReference type="ARBA" id="ARBA00022692"/>
    </source>
</evidence>
<feature type="transmembrane region" description="Helical" evidence="5">
    <location>
        <begin position="49"/>
        <end position="70"/>
    </location>
</feature>
<organism evidence="6 7">
    <name type="scientific">Glomus cerebriforme</name>
    <dbReference type="NCBI Taxonomy" id="658196"/>
    <lineage>
        <taxon>Eukaryota</taxon>
        <taxon>Fungi</taxon>
        <taxon>Fungi incertae sedis</taxon>
        <taxon>Mucoromycota</taxon>
        <taxon>Glomeromycotina</taxon>
        <taxon>Glomeromycetes</taxon>
        <taxon>Glomerales</taxon>
        <taxon>Glomeraceae</taxon>
        <taxon>Glomus</taxon>
    </lineage>
</organism>
<evidence type="ECO:0000256" key="3">
    <source>
        <dbReference type="ARBA" id="ARBA00022989"/>
    </source>
</evidence>
<dbReference type="InterPro" id="IPR006603">
    <property type="entry name" value="PQ-loop_rpt"/>
</dbReference>
<keyword evidence="7" id="KW-1185">Reference proteome</keyword>
<keyword evidence="4 5" id="KW-0472">Membrane</keyword>
<dbReference type="SMART" id="SM00679">
    <property type="entry name" value="CTNS"/>
    <property type="match status" value="2"/>
</dbReference>
<feature type="transmembrane region" description="Helical" evidence="5">
    <location>
        <begin position="167"/>
        <end position="189"/>
    </location>
</feature>
<evidence type="ECO:0000256" key="4">
    <source>
        <dbReference type="ARBA" id="ARBA00023136"/>
    </source>
</evidence>
<dbReference type="Proteomes" id="UP000265703">
    <property type="component" value="Unassembled WGS sequence"/>
</dbReference>
<feature type="transmembrane region" description="Helical" evidence="5">
    <location>
        <begin position="135"/>
        <end position="155"/>
    </location>
</feature>
<evidence type="ECO:0000313" key="7">
    <source>
        <dbReference type="Proteomes" id="UP000265703"/>
    </source>
</evidence>
<feature type="transmembrane region" description="Helical" evidence="5">
    <location>
        <begin position="106"/>
        <end position="129"/>
    </location>
</feature>
<evidence type="ECO:0000313" key="6">
    <source>
        <dbReference type="EMBL" id="RIA86977.1"/>
    </source>
</evidence>